<name>A0A832R9W7_9BACT</name>
<dbReference type="AlphaFoldDB" id="A0A832R9W7"/>
<dbReference type="EMBL" id="DUTP01000003">
    <property type="protein sequence ID" value="HHX99407.1"/>
    <property type="molecule type" value="Genomic_DNA"/>
</dbReference>
<organism evidence="1 2">
    <name type="scientific">Candidatus Dojkabacteria bacterium</name>
    <dbReference type="NCBI Taxonomy" id="2099670"/>
    <lineage>
        <taxon>Bacteria</taxon>
        <taxon>Candidatus Dojkabacteria</taxon>
    </lineage>
</organism>
<comment type="caution">
    <text evidence="1">The sequence shown here is derived from an EMBL/GenBank/DDBJ whole genome shotgun (WGS) entry which is preliminary data.</text>
</comment>
<sequence length="183" mass="21727">MKNVDVPLWDRGDDTDNYRKGGVSSSQKTFSRIEEADKNIKSAFKLAIGRKPTSRESAYYRISKAEKNDILLKLINTEEHKELISNGRKYPDIVKEKKILETNVLKLKSNIDDFHGEYEQLKKLLEQKNLLIKELREQKGRPYLTNKSLIETSDYYERKAAERRYREDKEDSFWDKILKIFFK</sequence>
<gene>
    <name evidence="1" type="ORF">GX533_01875</name>
</gene>
<dbReference type="Proteomes" id="UP000576550">
    <property type="component" value="Unassembled WGS sequence"/>
</dbReference>
<protein>
    <submittedName>
        <fullName evidence="1">Uncharacterized protein</fullName>
    </submittedName>
</protein>
<reference evidence="1 2" key="1">
    <citation type="journal article" date="2020" name="Biotechnol. Biofuels">
        <title>New insights from the biogas microbiome by comprehensive genome-resolved metagenomics of nearly 1600 species originating from multiple anaerobic digesters.</title>
        <authorList>
            <person name="Campanaro S."/>
            <person name="Treu L."/>
            <person name="Rodriguez-R L.M."/>
            <person name="Kovalovszki A."/>
            <person name="Ziels R.M."/>
            <person name="Maus I."/>
            <person name="Zhu X."/>
            <person name="Kougias P.G."/>
            <person name="Basile A."/>
            <person name="Luo G."/>
            <person name="Schluter A."/>
            <person name="Konstantinidis K.T."/>
            <person name="Angelidaki I."/>
        </authorList>
    </citation>
    <scope>NUCLEOTIDE SEQUENCE [LARGE SCALE GENOMIC DNA]</scope>
    <source>
        <strain evidence="1">AS05jafATM_89</strain>
    </source>
</reference>
<accession>A0A832R9W7</accession>
<evidence type="ECO:0000313" key="1">
    <source>
        <dbReference type="EMBL" id="HHX99407.1"/>
    </source>
</evidence>
<proteinExistence type="predicted"/>
<evidence type="ECO:0000313" key="2">
    <source>
        <dbReference type="Proteomes" id="UP000576550"/>
    </source>
</evidence>